<evidence type="ECO:0000313" key="3">
    <source>
        <dbReference type="EMBL" id="KAK7197952.1"/>
    </source>
</evidence>
<evidence type="ECO:0000256" key="1">
    <source>
        <dbReference type="SAM" id="Phobius"/>
    </source>
</evidence>
<proteinExistence type="predicted"/>
<reference evidence="3 4" key="1">
    <citation type="journal article" date="2021" name="MBio">
        <title>A New Model Trypanosomatid, Novymonas esmeraldas: Genomic Perception of Its 'Candidatus Pandoraea novymonadis' Endosymbiont.</title>
        <authorList>
            <person name="Zakharova A."/>
            <person name="Saura A."/>
            <person name="Butenko A."/>
            <person name="Podesvova L."/>
            <person name="Warmusova S."/>
            <person name="Kostygov A.Y."/>
            <person name="Nenarokova A."/>
            <person name="Lukes J."/>
            <person name="Opperdoes F.R."/>
            <person name="Yurchenko V."/>
        </authorList>
    </citation>
    <scope>NUCLEOTIDE SEQUENCE [LARGE SCALE GENOMIC DNA]</scope>
    <source>
        <strain evidence="3 4">E262AT.01</strain>
    </source>
</reference>
<evidence type="ECO:0008006" key="5">
    <source>
        <dbReference type="Google" id="ProtNLM"/>
    </source>
</evidence>
<comment type="caution">
    <text evidence="3">The sequence shown here is derived from an EMBL/GenBank/DDBJ whole genome shotgun (WGS) entry which is preliminary data.</text>
</comment>
<evidence type="ECO:0000313" key="4">
    <source>
        <dbReference type="Proteomes" id="UP001430356"/>
    </source>
</evidence>
<protein>
    <recommendedName>
        <fullName evidence="5">Envelope glycoprotein N</fullName>
    </recommendedName>
</protein>
<feature type="transmembrane region" description="Helical" evidence="1">
    <location>
        <begin position="58"/>
        <end position="84"/>
    </location>
</feature>
<name>A0AAW0EY01_9TRYP</name>
<keyword evidence="1" id="KW-0812">Transmembrane</keyword>
<organism evidence="3 4">
    <name type="scientific">Novymonas esmeraldas</name>
    <dbReference type="NCBI Taxonomy" id="1808958"/>
    <lineage>
        <taxon>Eukaryota</taxon>
        <taxon>Discoba</taxon>
        <taxon>Euglenozoa</taxon>
        <taxon>Kinetoplastea</taxon>
        <taxon>Metakinetoplastina</taxon>
        <taxon>Trypanosomatida</taxon>
        <taxon>Trypanosomatidae</taxon>
        <taxon>Novymonas</taxon>
    </lineage>
</organism>
<accession>A0AAW0EY01</accession>
<gene>
    <name evidence="3" type="ORF">NESM_000749900</name>
</gene>
<sequence>MASMTPRVRLVVLAWVWLVAAAVLLCAQSVVGQADTPAASPESPSTPTLEPEKDHHVLRTALIFYMVMLGVWLILSMLFTYIFIRVCPNRYTK</sequence>
<keyword evidence="1" id="KW-1133">Transmembrane helix</keyword>
<dbReference type="Proteomes" id="UP001430356">
    <property type="component" value="Unassembled WGS sequence"/>
</dbReference>
<dbReference type="AlphaFoldDB" id="A0AAW0EY01"/>
<evidence type="ECO:0000256" key="2">
    <source>
        <dbReference type="SAM" id="SignalP"/>
    </source>
</evidence>
<dbReference type="EMBL" id="JAECZO010000125">
    <property type="protein sequence ID" value="KAK7197952.1"/>
    <property type="molecule type" value="Genomic_DNA"/>
</dbReference>
<keyword evidence="2" id="KW-0732">Signal</keyword>
<feature type="chain" id="PRO_5043956723" description="Envelope glycoprotein N" evidence="2">
    <location>
        <begin position="22"/>
        <end position="93"/>
    </location>
</feature>
<keyword evidence="4" id="KW-1185">Reference proteome</keyword>
<feature type="signal peptide" evidence="2">
    <location>
        <begin position="1"/>
        <end position="21"/>
    </location>
</feature>
<keyword evidence="1" id="KW-0472">Membrane</keyword>